<dbReference type="InterPro" id="IPR051466">
    <property type="entry name" value="D-amino_acid_metab_enzyme"/>
</dbReference>
<reference evidence="4 5" key="1">
    <citation type="journal article" date="2016" name="Nat. Commun.">
        <title>Thousands of microbial genomes shed light on interconnected biogeochemical processes in an aquifer system.</title>
        <authorList>
            <person name="Anantharaman K."/>
            <person name="Brown C.T."/>
            <person name="Hug L.A."/>
            <person name="Sharon I."/>
            <person name="Castelle C.J."/>
            <person name="Probst A.J."/>
            <person name="Thomas B.C."/>
            <person name="Singh A."/>
            <person name="Wilkins M.J."/>
            <person name="Karaoz U."/>
            <person name="Brodie E.L."/>
            <person name="Williams K.H."/>
            <person name="Hubbard S.S."/>
            <person name="Banfield J.F."/>
        </authorList>
    </citation>
    <scope>NUCLEOTIDE SEQUENCE [LARGE SCALE GENOMIC DNA]</scope>
</reference>
<evidence type="ECO:0000256" key="2">
    <source>
        <dbReference type="ARBA" id="ARBA00023239"/>
    </source>
</evidence>
<dbReference type="InterPro" id="IPR026956">
    <property type="entry name" value="D-ser_dehydrat-like_dom"/>
</dbReference>
<dbReference type="AlphaFoldDB" id="A0A1F5YR63"/>
<dbReference type="Pfam" id="PF14031">
    <property type="entry name" value="D-ser_dehydrat"/>
    <property type="match status" value="1"/>
</dbReference>
<organism evidence="4 5">
    <name type="scientific">Candidatus Glassbacteria bacterium RIFCSPLOWO2_12_FULL_58_11</name>
    <dbReference type="NCBI Taxonomy" id="1817867"/>
    <lineage>
        <taxon>Bacteria</taxon>
        <taxon>Candidatus Glassiibacteriota</taxon>
    </lineage>
</organism>
<keyword evidence="2" id="KW-0456">Lyase</keyword>
<dbReference type="InterPro" id="IPR042208">
    <property type="entry name" value="D-ser_dehydrat-like_sf"/>
</dbReference>
<dbReference type="SMART" id="SM01119">
    <property type="entry name" value="D-ser_dehydrat"/>
    <property type="match status" value="1"/>
</dbReference>
<dbReference type="Pfam" id="PF01168">
    <property type="entry name" value="Ala_racemase_N"/>
    <property type="match status" value="1"/>
</dbReference>
<proteinExistence type="inferred from homology"/>
<dbReference type="EMBL" id="MFIX01000181">
    <property type="protein sequence ID" value="OGG02616.1"/>
    <property type="molecule type" value="Genomic_DNA"/>
</dbReference>
<dbReference type="Proteomes" id="UP000179129">
    <property type="component" value="Unassembled WGS sequence"/>
</dbReference>
<comment type="similarity">
    <text evidence="1">Belongs to the DSD1 family.</text>
</comment>
<dbReference type="CDD" id="cd06819">
    <property type="entry name" value="PLPDE_III_LS_D-TA"/>
    <property type="match status" value="1"/>
</dbReference>
<evidence type="ECO:0000259" key="3">
    <source>
        <dbReference type="SMART" id="SM01119"/>
    </source>
</evidence>
<dbReference type="PANTHER" id="PTHR28004">
    <property type="entry name" value="ZGC:162816-RELATED"/>
    <property type="match status" value="1"/>
</dbReference>
<protein>
    <recommendedName>
        <fullName evidence="3">D-serine dehydratase-like domain-containing protein</fullName>
    </recommendedName>
</protein>
<feature type="domain" description="D-serine dehydratase-like" evidence="3">
    <location>
        <begin position="265"/>
        <end position="348"/>
    </location>
</feature>
<dbReference type="InterPro" id="IPR029066">
    <property type="entry name" value="PLP-binding_barrel"/>
</dbReference>
<dbReference type="GO" id="GO:0036088">
    <property type="term" value="P:D-serine catabolic process"/>
    <property type="evidence" value="ECO:0007669"/>
    <property type="project" value="TreeGrafter"/>
</dbReference>
<dbReference type="GO" id="GO:0008721">
    <property type="term" value="F:D-serine ammonia-lyase activity"/>
    <property type="evidence" value="ECO:0007669"/>
    <property type="project" value="TreeGrafter"/>
</dbReference>
<evidence type="ECO:0000313" key="4">
    <source>
        <dbReference type="EMBL" id="OGG02616.1"/>
    </source>
</evidence>
<dbReference type="InterPro" id="IPR001608">
    <property type="entry name" value="Ala_racemase_N"/>
</dbReference>
<name>A0A1F5YR63_9BACT</name>
<dbReference type="Gene3D" id="2.40.37.20">
    <property type="entry name" value="D-serine dehydratase-like domain"/>
    <property type="match status" value="1"/>
</dbReference>
<accession>A0A1F5YR63</accession>
<dbReference type="PANTHER" id="PTHR28004:SF2">
    <property type="entry name" value="D-SERINE DEHYDRATASE"/>
    <property type="match status" value="1"/>
</dbReference>
<dbReference type="Gene3D" id="3.20.20.10">
    <property type="entry name" value="Alanine racemase"/>
    <property type="match status" value="1"/>
</dbReference>
<evidence type="ECO:0000256" key="1">
    <source>
        <dbReference type="ARBA" id="ARBA00005323"/>
    </source>
</evidence>
<comment type="caution">
    <text evidence="4">The sequence shown here is derived from an EMBL/GenBank/DDBJ whole genome shotgun (WGS) entry which is preliminary data.</text>
</comment>
<sequence length="365" mass="39208">MSERTLEKKMIGRPVEELPTPALVADLEALEANLTLLSGYFSGKACKLRPHFKSHKCVTLARRQLACANTVGITCAKVSEAEKLVEGGVKDVLVANQLIGRDKVRRAAALNRRATVRVAVDSAEGVRQLGKAASELEVTVGVLVEVDVGMNRCGVKPGAPSMELARLAARTRGLRFDGFQGYEGHLVTIVDAQERREKVSAALGPLLETRAELEKSGLPVAIVSSGGSGTYDITGNFAGVDELQAGSYALMDSHYKKVRAEFANARYILATVISASAGRAVCDVGLKGMGCEYGDPLVLDHPEAKTLYVAEEHLPLEGISAAVGERLRIVPPHGCTTNNLYSRMWMVRNGIIEDVWPIEGRGCLE</sequence>
<dbReference type="STRING" id="1817867.A3F83_13260"/>
<gene>
    <name evidence="4" type="ORF">A3F83_13260</name>
</gene>
<evidence type="ECO:0000313" key="5">
    <source>
        <dbReference type="Proteomes" id="UP000179129"/>
    </source>
</evidence>
<dbReference type="SUPFAM" id="SSF51419">
    <property type="entry name" value="PLP-binding barrel"/>
    <property type="match status" value="1"/>
</dbReference>